<evidence type="ECO:0000256" key="2">
    <source>
        <dbReference type="ARBA" id="ARBA00004496"/>
    </source>
</evidence>
<comment type="caution">
    <text evidence="17">The sequence shown here is derived from an EMBL/GenBank/DDBJ whole genome shotgun (WGS) entry which is preliminary data.</text>
</comment>
<feature type="compositionally biased region" description="Basic and acidic residues" evidence="12">
    <location>
        <begin position="40"/>
        <end position="50"/>
    </location>
</feature>
<feature type="domain" description="C2" evidence="14">
    <location>
        <begin position="672"/>
        <end position="794"/>
    </location>
</feature>
<evidence type="ECO:0000256" key="7">
    <source>
        <dbReference type="ARBA" id="ARBA00022963"/>
    </source>
</evidence>
<dbReference type="SMART" id="SM00149">
    <property type="entry name" value="PLCYc"/>
    <property type="match status" value="1"/>
</dbReference>
<evidence type="ECO:0000256" key="1">
    <source>
        <dbReference type="ARBA" id="ARBA00001913"/>
    </source>
</evidence>
<accession>A0AAN9B910</accession>
<dbReference type="SUPFAM" id="SSF49562">
    <property type="entry name" value="C2 domain (Calcium/lipid-binding domain, CaLB)"/>
    <property type="match status" value="1"/>
</dbReference>
<dbReference type="InterPro" id="IPR011993">
    <property type="entry name" value="PH-like_dom_sf"/>
</dbReference>
<keyword evidence="5 11" id="KW-0378">Hydrolase</keyword>
<dbReference type="InterPro" id="IPR015359">
    <property type="entry name" value="PLC_EF-hand-like"/>
</dbReference>
<proteinExistence type="predicted"/>
<dbReference type="Pfam" id="PF00169">
    <property type="entry name" value="PH"/>
    <property type="match status" value="1"/>
</dbReference>
<dbReference type="PROSITE" id="PS50007">
    <property type="entry name" value="PIPLC_X_DOMAIN"/>
    <property type="match status" value="1"/>
</dbReference>
<dbReference type="Pfam" id="PF00388">
    <property type="entry name" value="PI-PLC-X"/>
    <property type="match status" value="1"/>
</dbReference>
<dbReference type="Gene3D" id="1.10.238.10">
    <property type="entry name" value="EF-hand"/>
    <property type="match status" value="2"/>
</dbReference>
<dbReference type="InterPro" id="IPR018247">
    <property type="entry name" value="EF_Hand_1_Ca_BS"/>
</dbReference>
<dbReference type="CDD" id="cd00275">
    <property type="entry name" value="C2_PLC_like"/>
    <property type="match status" value="1"/>
</dbReference>
<dbReference type="PROSITE" id="PS00018">
    <property type="entry name" value="EF_HAND_1"/>
    <property type="match status" value="1"/>
</dbReference>
<dbReference type="Gene3D" id="2.60.40.150">
    <property type="entry name" value="C2 domain"/>
    <property type="match status" value="1"/>
</dbReference>
<sequence length="814" mass="92740">MFKRKHHSDGVAHHNQRTSGMPGNSPQTASKANGKAPPKRSWEEWEERRRMDQRVKELKTNVELERLLAELAEGHTLYKVKSSTKLLQRQFFLDTKNMVMYYKGSRRKGRNTDLPISKIREVREGEKDFSKKLNSVDKQMCFGLVLRGSHKVMYLMASRQEIRDMWVRGLRYAMQMDHLAEQRNEMDKKVRDAFNLADKNGDNALDMEEIMKLLKTLNADIKRKYVQDMFEKADTRKTNKGKATLDRDEFVRFYNMLTNRPELEEIFLRYSRGKGFMATKDVLGFLREGQKMHDVDDEYCSGLIKHCEPAGTSKTNNQLTMAGFKNFLESDRQFLFKPAHAVVYQDMTRPFTHYFVASSHNTYLAEDQLKGPSKVEMYIAALTKGCRCVELDCWDGSDDEPVIYHGHTLTSKILFKDVVHAIKEYAFKTSPYPVTLSLENHCSIEQQSVMARHLKDILGDMIWAPDEVTAIPSPEQLMRKIVLKGKKLPYAAEAADEALVSDEDEAAESGVPSNNNNSLNNNDSSNNNDAVTPTPHVVKSHGGHKKIKLSPALSNMTTMKSVHFKDPEQAASLGGHFLVYSLGENKVEKLMGTSAMGLNVVTHSKLIRTYPAGTRTDSSNYNPVPMWNHGCQVVALNYQTGGEAMQLNHGRFRDNGGCGYVLKPNFLLAEEMFGIVNGTVSRNLTKMMKLTIISGSQIPKPKDSKKGEVIDPFIKVEVHGAPNDNAEYRTKVIKNNGFNPRWYENCVFTVRVPELAIVRFVVKDEDRGYDDFIGYYSLPFSSMQEGYRHFPLFDIYGDRYTQSHIFVHVSISNV</sequence>
<dbReference type="EMBL" id="JBAMIC010000012">
    <property type="protein sequence ID" value="KAK7099385.1"/>
    <property type="molecule type" value="Genomic_DNA"/>
</dbReference>
<evidence type="ECO:0000256" key="12">
    <source>
        <dbReference type="SAM" id="MobiDB-lite"/>
    </source>
</evidence>
<dbReference type="SMART" id="SM00148">
    <property type="entry name" value="PLCXc"/>
    <property type="match status" value="1"/>
</dbReference>
<dbReference type="Pfam" id="PF00168">
    <property type="entry name" value="C2"/>
    <property type="match status" value="1"/>
</dbReference>
<evidence type="ECO:0000256" key="3">
    <source>
        <dbReference type="ARBA" id="ARBA00012368"/>
    </source>
</evidence>
<feature type="region of interest" description="Disordered" evidence="12">
    <location>
        <begin position="1"/>
        <end position="50"/>
    </location>
</feature>
<dbReference type="SUPFAM" id="SSF51695">
    <property type="entry name" value="PLC-like phosphodiesterases"/>
    <property type="match status" value="1"/>
</dbReference>
<dbReference type="InterPro" id="IPR001192">
    <property type="entry name" value="PI-PLC_fam"/>
</dbReference>
<dbReference type="InterPro" id="IPR001849">
    <property type="entry name" value="PH_domain"/>
</dbReference>
<evidence type="ECO:0000256" key="9">
    <source>
        <dbReference type="ARBA" id="ARBA00023224"/>
    </source>
</evidence>
<keyword evidence="6" id="KW-0106">Calcium</keyword>
<feature type="region of interest" description="Disordered" evidence="12">
    <location>
        <begin position="499"/>
        <end position="547"/>
    </location>
</feature>
<dbReference type="GO" id="GO:0004435">
    <property type="term" value="F:phosphatidylinositol-4,5-bisphosphate phospholipase C activity"/>
    <property type="evidence" value="ECO:0007669"/>
    <property type="project" value="UniProtKB-EC"/>
</dbReference>
<dbReference type="SMART" id="SM00233">
    <property type="entry name" value="PH"/>
    <property type="match status" value="1"/>
</dbReference>
<evidence type="ECO:0000259" key="16">
    <source>
        <dbReference type="PROSITE" id="PS50222"/>
    </source>
</evidence>
<dbReference type="InterPro" id="IPR011992">
    <property type="entry name" value="EF-hand-dom_pair"/>
</dbReference>
<dbReference type="Gene3D" id="3.20.20.190">
    <property type="entry name" value="Phosphatidylinositol (PI) phosphodiesterase"/>
    <property type="match status" value="1"/>
</dbReference>
<protein>
    <recommendedName>
        <fullName evidence="3 11">Phosphoinositide phospholipase C</fullName>
        <ecNumber evidence="3 11">3.1.4.11</ecNumber>
    </recommendedName>
</protein>
<dbReference type="InterPro" id="IPR001711">
    <property type="entry name" value="PLipase_C_Pinositol-sp_Y"/>
</dbReference>
<evidence type="ECO:0000256" key="6">
    <source>
        <dbReference type="ARBA" id="ARBA00022837"/>
    </source>
</evidence>
<feature type="compositionally biased region" description="Basic residues" evidence="12">
    <location>
        <begin position="538"/>
        <end position="547"/>
    </location>
</feature>
<dbReference type="InterPro" id="IPR000008">
    <property type="entry name" value="C2_dom"/>
</dbReference>
<reference evidence="17 18" key="1">
    <citation type="submission" date="2024-02" db="EMBL/GenBank/DDBJ databases">
        <title>Chromosome-scale genome assembly of the rough periwinkle Littorina saxatilis.</title>
        <authorList>
            <person name="De Jode A."/>
            <person name="Faria R."/>
            <person name="Formenti G."/>
            <person name="Sims Y."/>
            <person name="Smith T.P."/>
            <person name="Tracey A."/>
            <person name="Wood J.M.D."/>
            <person name="Zagrodzka Z.B."/>
            <person name="Johannesson K."/>
            <person name="Butlin R.K."/>
            <person name="Leder E.H."/>
        </authorList>
    </citation>
    <scope>NUCLEOTIDE SEQUENCE [LARGE SCALE GENOMIC DNA]</scope>
    <source>
        <strain evidence="17">Snail1</strain>
        <tissue evidence="17">Muscle</tissue>
    </source>
</reference>
<dbReference type="PROSITE" id="PS50004">
    <property type="entry name" value="C2"/>
    <property type="match status" value="1"/>
</dbReference>
<dbReference type="Pfam" id="PF09279">
    <property type="entry name" value="EF-hand_like"/>
    <property type="match status" value="1"/>
</dbReference>
<dbReference type="Gene3D" id="2.30.29.30">
    <property type="entry name" value="Pleckstrin-homology domain (PH domain)/Phosphotyrosine-binding domain (PTB)"/>
    <property type="match status" value="1"/>
</dbReference>
<keyword evidence="8 11" id="KW-0443">Lipid metabolism</keyword>
<dbReference type="GO" id="GO:0005737">
    <property type="term" value="C:cytoplasm"/>
    <property type="evidence" value="ECO:0007669"/>
    <property type="project" value="UniProtKB-SubCell"/>
</dbReference>
<dbReference type="SMART" id="SM00054">
    <property type="entry name" value="EFh"/>
    <property type="match status" value="1"/>
</dbReference>
<dbReference type="GO" id="GO:0016042">
    <property type="term" value="P:lipid catabolic process"/>
    <property type="evidence" value="ECO:0007669"/>
    <property type="project" value="UniProtKB-KW"/>
</dbReference>
<dbReference type="GO" id="GO:0005509">
    <property type="term" value="F:calcium ion binding"/>
    <property type="evidence" value="ECO:0007669"/>
    <property type="project" value="InterPro"/>
</dbReference>
<comment type="catalytic activity">
    <reaction evidence="10">
        <text>a 1,2-diacyl-sn-glycero-3-phospho-(1D-myo-inositol-4,5-bisphosphate) + H2O = 1D-myo-inositol 1,4,5-trisphosphate + a 1,2-diacyl-sn-glycerol + H(+)</text>
        <dbReference type="Rhea" id="RHEA:33179"/>
        <dbReference type="ChEBI" id="CHEBI:15377"/>
        <dbReference type="ChEBI" id="CHEBI:15378"/>
        <dbReference type="ChEBI" id="CHEBI:17815"/>
        <dbReference type="ChEBI" id="CHEBI:58456"/>
        <dbReference type="ChEBI" id="CHEBI:203600"/>
        <dbReference type="EC" id="3.1.4.11"/>
    </reaction>
    <physiologicalReaction direction="left-to-right" evidence="10">
        <dbReference type="Rhea" id="RHEA:33180"/>
    </physiologicalReaction>
</comment>
<feature type="compositionally biased region" description="Low complexity" evidence="12">
    <location>
        <begin position="513"/>
        <end position="529"/>
    </location>
</feature>
<gene>
    <name evidence="17" type="ORF">V1264_003529</name>
</gene>
<keyword evidence="4" id="KW-0963">Cytoplasm</keyword>
<dbReference type="FunFam" id="1.10.238.10:FF:000005">
    <property type="entry name" value="Phosphoinositide phospholipase C"/>
    <property type="match status" value="1"/>
</dbReference>
<evidence type="ECO:0000313" key="17">
    <source>
        <dbReference type="EMBL" id="KAK7099385.1"/>
    </source>
</evidence>
<evidence type="ECO:0000256" key="4">
    <source>
        <dbReference type="ARBA" id="ARBA00022490"/>
    </source>
</evidence>
<evidence type="ECO:0000256" key="11">
    <source>
        <dbReference type="RuleBase" id="RU361133"/>
    </source>
</evidence>
<dbReference type="GO" id="GO:0035556">
    <property type="term" value="P:intracellular signal transduction"/>
    <property type="evidence" value="ECO:0007669"/>
    <property type="project" value="InterPro"/>
</dbReference>
<evidence type="ECO:0000256" key="5">
    <source>
        <dbReference type="ARBA" id="ARBA00022801"/>
    </source>
</evidence>
<feature type="domain" description="PH" evidence="13">
    <location>
        <begin position="69"/>
        <end position="175"/>
    </location>
</feature>
<dbReference type="SUPFAM" id="SSF50729">
    <property type="entry name" value="PH domain-like"/>
    <property type="match status" value="1"/>
</dbReference>
<comment type="cofactor">
    <cofactor evidence="1">
        <name>Ca(2+)</name>
        <dbReference type="ChEBI" id="CHEBI:29108"/>
    </cofactor>
</comment>
<keyword evidence="7 11" id="KW-0442">Lipid degradation</keyword>
<organism evidence="17 18">
    <name type="scientific">Littorina saxatilis</name>
    <dbReference type="NCBI Taxonomy" id="31220"/>
    <lineage>
        <taxon>Eukaryota</taxon>
        <taxon>Metazoa</taxon>
        <taxon>Spiralia</taxon>
        <taxon>Lophotrochozoa</taxon>
        <taxon>Mollusca</taxon>
        <taxon>Gastropoda</taxon>
        <taxon>Caenogastropoda</taxon>
        <taxon>Littorinimorpha</taxon>
        <taxon>Littorinoidea</taxon>
        <taxon>Littorinidae</taxon>
        <taxon>Littorina</taxon>
    </lineage>
</organism>
<dbReference type="InterPro" id="IPR017946">
    <property type="entry name" value="PLC-like_Pdiesterase_TIM-brl"/>
</dbReference>
<dbReference type="PROSITE" id="PS50008">
    <property type="entry name" value="PIPLC_Y_DOMAIN"/>
    <property type="match status" value="1"/>
</dbReference>
<dbReference type="SMART" id="SM00239">
    <property type="entry name" value="C2"/>
    <property type="match status" value="1"/>
</dbReference>
<dbReference type="InterPro" id="IPR000909">
    <property type="entry name" value="PLipase_C_PInositol-sp_X_dom"/>
</dbReference>
<dbReference type="Proteomes" id="UP001374579">
    <property type="component" value="Unassembled WGS sequence"/>
</dbReference>
<comment type="subcellular location">
    <subcellularLocation>
        <location evidence="2">Cytoplasm</location>
    </subcellularLocation>
</comment>
<evidence type="ECO:0000256" key="8">
    <source>
        <dbReference type="ARBA" id="ARBA00023098"/>
    </source>
</evidence>
<dbReference type="InterPro" id="IPR035892">
    <property type="entry name" value="C2_domain_sf"/>
</dbReference>
<dbReference type="PANTHER" id="PTHR10336">
    <property type="entry name" value="PHOSPHOINOSITIDE-SPECIFIC PHOSPHOLIPASE C FAMILY PROTEIN"/>
    <property type="match status" value="1"/>
</dbReference>
<dbReference type="PRINTS" id="PR00390">
    <property type="entry name" value="PHPHLIPASEC"/>
</dbReference>
<feature type="domain" description="PI-PLC Y-box" evidence="15">
    <location>
        <begin position="560"/>
        <end position="667"/>
    </location>
</feature>
<evidence type="ECO:0000259" key="14">
    <source>
        <dbReference type="PROSITE" id="PS50004"/>
    </source>
</evidence>
<dbReference type="Pfam" id="PF00387">
    <property type="entry name" value="PI-PLC-Y"/>
    <property type="match status" value="1"/>
</dbReference>
<name>A0AAN9B910_9CAEN</name>
<dbReference type="AlphaFoldDB" id="A0AAN9B910"/>
<dbReference type="PANTHER" id="PTHR10336:SF209">
    <property type="entry name" value="PHOSPHOINOSITIDE PHOSPHOLIPASE C"/>
    <property type="match status" value="1"/>
</dbReference>
<keyword evidence="18" id="KW-1185">Reference proteome</keyword>
<dbReference type="EC" id="3.1.4.11" evidence="3 11"/>
<dbReference type="PROSITE" id="PS50222">
    <property type="entry name" value="EF_HAND_2"/>
    <property type="match status" value="1"/>
</dbReference>
<feature type="domain" description="EF-hand" evidence="16">
    <location>
        <begin position="185"/>
        <end position="220"/>
    </location>
</feature>
<feature type="compositionally biased region" description="Polar residues" evidence="12">
    <location>
        <begin position="17"/>
        <end position="31"/>
    </location>
</feature>
<evidence type="ECO:0000256" key="10">
    <source>
        <dbReference type="ARBA" id="ARBA00023674"/>
    </source>
</evidence>
<dbReference type="InterPro" id="IPR002048">
    <property type="entry name" value="EF_hand_dom"/>
</dbReference>
<dbReference type="PROSITE" id="PS50003">
    <property type="entry name" value="PH_DOMAIN"/>
    <property type="match status" value="1"/>
</dbReference>
<evidence type="ECO:0000259" key="15">
    <source>
        <dbReference type="PROSITE" id="PS50008"/>
    </source>
</evidence>
<dbReference type="SUPFAM" id="SSF47473">
    <property type="entry name" value="EF-hand"/>
    <property type="match status" value="1"/>
</dbReference>
<keyword evidence="9" id="KW-0807">Transducer</keyword>
<evidence type="ECO:0000313" key="18">
    <source>
        <dbReference type="Proteomes" id="UP001374579"/>
    </source>
</evidence>
<evidence type="ECO:0000259" key="13">
    <source>
        <dbReference type="PROSITE" id="PS50003"/>
    </source>
</evidence>
<dbReference type="FunFam" id="3.20.20.190:FF:000039">
    <property type="entry name" value="Phosphoinositide phospholipase C"/>
    <property type="match status" value="1"/>
</dbReference>